<dbReference type="Gene3D" id="3.40.710.10">
    <property type="entry name" value="DD-peptidase/beta-lactamase superfamily"/>
    <property type="match status" value="1"/>
</dbReference>
<evidence type="ECO:0000313" key="2">
    <source>
        <dbReference type="EMBL" id="GIM71335.1"/>
    </source>
</evidence>
<proteinExistence type="predicted"/>
<dbReference type="AlphaFoldDB" id="A0A919VPY2"/>
<protein>
    <submittedName>
        <fullName evidence="2">Uncharacterized protein</fullName>
    </submittedName>
</protein>
<feature type="region of interest" description="Disordered" evidence="1">
    <location>
        <begin position="103"/>
        <end position="153"/>
    </location>
</feature>
<comment type="caution">
    <text evidence="2">The sequence shown here is derived from an EMBL/GenBank/DDBJ whole genome shotgun (WGS) entry which is preliminary data.</text>
</comment>
<dbReference type="Proteomes" id="UP000681340">
    <property type="component" value="Unassembled WGS sequence"/>
</dbReference>
<gene>
    <name evidence="2" type="ORF">Aau02nite_45490</name>
</gene>
<dbReference type="EMBL" id="BOQL01000036">
    <property type="protein sequence ID" value="GIM71335.1"/>
    <property type="molecule type" value="Genomic_DNA"/>
</dbReference>
<feature type="compositionally biased region" description="Low complexity" evidence="1">
    <location>
        <begin position="104"/>
        <end position="124"/>
    </location>
</feature>
<sequence length="153" mass="16128">MPSRAASTSTHRLGELIRRITGLTPGAYFRAAVAVERGVRTWIGVPREELGGLARLSEAPGRPPMPGPETLIMRMVTMNGAFAFPGLDEPHGWNDPALLTAEIPGAGAASSPPSATPSARAVRAPPRHCRRRPAATAAVRRQSESAPARAARP</sequence>
<name>A0A919VPY2_9ACTN</name>
<evidence type="ECO:0000256" key="1">
    <source>
        <dbReference type="SAM" id="MobiDB-lite"/>
    </source>
</evidence>
<reference evidence="2" key="1">
    <citation type="submission" date="2021-03" db="EMBL/GenBank/DDBJ databases">
        <title>Whole genome shotgun sequence of Actinoplanes auranticolor NBRC 12245.</title>
        <authorList>
            <person name="Komaki H."/>
            <person name="Tamura T."/>
        </authorList>
    </citation>
    <scope>NUCLEOTIDE SEQUENCE</scope>
    <source>
        <strain evidence="2">NBRC 12245</strain>
    </source>
</reference>
<keyword evidence="3" id="KW-1185">Reference proteome</keyword>
<dbReference type="InterPro" id="IPR012338">
    <property type="entry name" value="Beta-lactam/transpept-like"/>
</dbReference>
<organism evidence="2 3">
    <name type="scientific">Actinoplanes auranticolor</name>
    <dbReference type="NCBI Taxonomy" id="47988"/>
    <lineage>
        <taxon>Bacteria</taxon>
        <taxon>Bacillati</taxon>
        <taxon>Actinomycetota</taxon>
        <taxon>Actinomycetes</taxon>
        <taxon>Micromonosporales</taxon>
        <taxon>Micromonosporaceae</taxon>
        <taxon>Actinoplanes</taxon>
    </lineage>
</organism>
<evidence type="ECO:0000313" key="3">
    <source>
        <dbReference type="Proteomes" id="UP000681340"/>
    </source>
</evidence>
<accession>A0A919VPY2</accession>